<accession>A0AA39I957</accession>
<name>A0AA39I957_9BILA</name>
<organism evidence="8 9">
    <name type="scientific">Steinernema hermaphroditum</name>
    <dbReference type="NCBI Taxonomy" id="289476"/>
    <lineage>
        <taxon>Eukaryota</taxon>
        <taxon>Metazoa</taxon>
        <taxon>Ecdysozoa</taxon>
        <taxon>Nematoda</taxon>
        <taxon>Chromadorea</taxon>
        <taxon>Rhabditida</taxon>
        <taxon>Tylenchina</taxon>
        <taxon>Panagrolaimomorpha</taxon>
        <taxon>Strongyloidoidea</taxon>
        <taxon>Steinernematidae</taxon>
        <taxon>Steinernema</taxon>
    </lineage>
</organism>
<keyword evidence="5" id="KW-0175">Coiled coil</keyword>
<dbReference type="EMBL" id="JAUCMV010000002">
    <property type="protein sequence ID" value="KAK0418752.1"/>
    <property type="molecule type" value="Genomic_DNA"/>
</dbReference>
<evidence type="ECO:0008006" key="10">
    <source>
        <dbReference type="Google" id="ProtNLM"/>
    </source>
</evidence>
<dbReference type="GO" id="GO:0005576">
    <property type="term" value="C:extracellular region"/>
    <property type="evidence" value="ECO:0007669"/>
    <property type="project" value="UniProtKB-SubCell"/>
</dbReference>
<dbReference type="InterPro" id="IPR008632">
    <property type="entry name" value="Gp-FAR-1"/>
</dbReference>
<evidence type="ECO:0000256" key="1">
    <source>
        <dbReference type="ARBA" id="ARBA00004613"/>
    </source>
</evidence>
<evidence type="ECO:0000313" key="8">
    <source>
        <dbReference type="EMBL" id="KAK0418752.1"/>
    </source>
</evidence>
<keyword evidence="7" id="KW-1133">Transmembrane helix</keyword>
<keyword evidence="7" id="KW-0812">Transmembrane</keyword>
<reference evidence="8" key="1">
    <citation type="submission" date="2023-06" db="EMBL/GenBank/DDBJ databases">
        <title>Genomic analysis of the entomopathogenic nematode Steinernema hermaphroditum.</title>
        <authorList>
            <person name="Schwarz E.M."/>
            <person name="Heppert J.K."/>
            <person name="Baniya A."/>
            <person name="Schwartz H.T."/>
            <person name="Tan C.-H."/>
            <person name="Antoshechkin I."/>
            <person name="Sternberg P.W."/>
            <person name="Goodrich-Blair H."/>
            <person name="Dillman A.R."/>
        </authorList>
    </citation>
    <scope>NUCLEOTIDE SEQUENCE</scope>
    <source>
        <strain evidence="8">PS9179</strain>
        <tissue evidence="8">Whole animal</tissue>
    </source>
</reference>
<evidence type="ECO:0000256" key="5">
    <source>
        <dbReference type="ARBA" id="ARBA00023054"/>
    </source>
</evidence>
<sequence>MDTEAISPLYSEIFVTDRSIRGATDTGSIIRLVEMSFGTAVSLVVVLIVGTFALPIPSAGKEKELYDVLPDEVKRFFNGLSEENMKVFDEIGDQLQGKDDTQIYELIKAKDPELAGKTRALFVNIERKIDSLSEAPKKFMNDLLNAVEHFTSSKIEQVIGEANDLSDDAKDEIVKVFPSLKPIFNS</sequence>
<evidence type="ECO:0000256" key="6">
    <source>
        <dbReference type="ARBA" id="ARBA00023121"/>
    </source>
</evidence>
<keyword evidence="7" id="KW-0472">Membrane</keyword>
<dbReference type="GO" id="GO:0008289">
    <property type="term" value="F:lipid binding"/>
    <property type="evidence" value="ECO:0007669"/>
    <property type="project" value="UniProtKB-KW"/>
</dbReference>
<proteinExistence type="inferred from homology"/>
<keyword evidence="4" id="KW-0732">Signal</keyword>
<keyword evidence="3" id="KW-0964">Secreted</keyword>
<evidence type="ECO:0000256" key="3">
    <source>
        <dbReference type="ARBA" id="ARBA00022525"/>
    </source>
</evidence>
<comment type="subcellular location">
    <subcellularLocation>
        <location evidence="1">Secreted</location>
    </subcellularLocation>
</comment>
<dbReference type="Gene3D" id="1.20.120.1100">
    <property type="match status" value="1"/>
</dbReference>
<dbReference type="AlphaFoldDB" id="A0AA39I957"/>
<evidence type="ECO:0000256" key="2">
    <source>
        <dbReference type="ARBA" id="ARBA00006648"/>
    </source>
</evidence>
<evidence type="ECO:0000256" key="7">
    <source>
        <dbReference type="SAM" id="Phobius"/>
    </source>
</evidence>
<feature type="transmembrane region" description="Helical" evidence="7">
    <location>
        <begin position="35"/>
        <end position="56"/>
    </location>
</feature>
<dbReference type="Pfam" id="PF05823">
    <property type="entry name" value="Gp-FAR-1"/>
    <property type="match status" value="1"/>
</dbReference>
<dbReference type="Proteomes" id="UP001175271">
    <property type="component" value="Unassembled WGS sequence"/>
</dbReference>
<keyword evidence="9" id="KW-1185">Reference proteome</keyword>
<protein>
    <recommendedName>
        <fullName evidence="10">Fatty-acid and retinol-binding protein 1</fullName>
    </recommendedName>
</protein>
<keyword evidence="6" id="KW-0446">Lipid-binding</keyword>
<comment type="caution">
    <text evidence="8">The sequence shown here is derived from an EMBL/GenBank/DDBJ whole genome shotgun (WGS) entry which is preliminary data.</text>
</comment>
<evidence type="ECO:0000256" key="4">
    <source>
        <dbReference type="ARBA" id="ARBA00022729"/>
    </source>
</evidence>
<evidence type="ECO:0000313" key="9">
    <source>
        <dbReference type="Proteomes" id="UP001175271"/>
    </source>
</evidence>
<comment type="similarity">
    <text evidence="2">Belongs to the fatty-acid and retinol-binding protein (FARBP) family.</text>
</comment>
<gene>
    <name evidence="8" type="ORF">QR680_013757</name>
</gene>